<comment type="caution">
    <text evidence="2">The sequence shown here is derived from an EMBL/GenBank/DDBJ whole genome shotgun (WGS) entry which is preliminary data.</text>
</comment>
<reference evidence="2" key="1">
    <citation type="journal article" date="2014" name="Front. Microbiol.">
        <title>High frequency of phylogenetically diverse reductive dehalogenase-homologous genes in deep subseafloor sedimentary metagenomes.</title>
        <authorList>
            <person name="Kawai M."/>
            <person name="Futagami T."/>
            <person name="Toyoda A."/>
            <person name="Takaki Y."/>
            <person name="Nishi S."/>
            <person name="Hori S."/>
            <person name="Arai W."/>
            <person name="Tsubouchi T."/>
            <person name="Morono Y."/>
            <person name="Uchiyama I."/>
            <person name="Ito T."/>
            <person name="Fujiyama A."/>
            <person name="Inagaki F."/>
            <person name="Takami H."/>
        </authorList>
    </citation>
    <scope>NUCLEOTIDE SEQUENCE</scope>
    <source>
        <strain evidence="2">Expedition CK06-06</strain>
    </source>
</reference>
<sequence>LLELLLSEEQIRCDERLKISLEKNTRPKTGPLGNKIPKEKPNESNE</sequence>
<name>X1FPT2_9ZZZZ</name>
<proteinExistence type="predicted"/>
<accession>X1FPT2</accession>
<protein>
    <submittedName>
        <fullName evidence="2">Uncharacterized protein</fullName>
    </submittedName>
</protein>
<feature type="compositionally biased region" description="Basic and acidic residues" evidence="1">
    <location>
        <begin position="36"/>
        <end position="46"/>
    </location>
</feature>
<feature type="non-terminal residue" evidence="2">
    <location>
        <position position="1"/>
    </location>
</feature>
<evidence type="ECO:0000256" key="1">
    <source>
        <dbReference type="SAM" id="MobiDB-lite"/>
    </source>
</evidence>
<gene>
    <name evidence="2" type="ORF">S03H2_12523</name>
</gene>
<dbReference type="AlphaFoldDB" id="X1FPT2"/>
<organism evidence="2">
    <name type="scientific">marine sediment metagenome</name>
    <dbReference type="NCBI Taxonomy" id="412755"/>
    <lineage>
        <taxon>unclassified sequences</taxon>
        <taxon>metagenomes</taxon>
        <taxon>ecological metagenomes</taxon>
    </lineage>
</organism>
<feature type="region of interest" description="Disordered" evidence="1">
    <location>
        <begin position="21"/>
        <end position="46"/>
    </location>
</feature>
<evidence type="ECO:0000313" key="2">
    <source>
        <dbReference type="EMBL" id="GAH46967.1"/>
    </source>
</evidence>
<dbReference type="EMBL" id="BARU01006367">
    <property type="protein sequence ID" value="GAH46967.1"/>
    <property type="molecule type" value="Genomic_DNA"/>
</dbReference>